<reference evidence="11" key="1">
    <citation type="journal article" date="2014" name="Genome Announc.">
        <title>Genome sequence and annotation of Acremonium chrysogenum, producer of the beta-lactam antibiotic cephalosporin C.</title>
        <authorList>
            <person name="Terfehr D."/>
            <person name="Dahlmann T.A."/>
            <person name="Specht T."/>
            <person name="Zadra I."/>
            <person name="Kuernsteiner H."/>
            <person name="Kueck U."/>
        </authorList>
    </citation>
    <scope>NUCLEOTIDE SEQUENCE [LARGE SCALE GENOMIC DNA]</scope>
    <source>
        <strain evidence="11">ATCC 11550 / CBS 779.69 / DSM 880 / IAM 14645 / JCM 23072 / IMI 49137</strain>
    </source>
</reference>
<dbReference type="GO" id="GO:0042147">
    <property type="term" value="P:retrograde transport, endosome to Golgi"/>
    <property type="evidence" value="ECO:0007669"/>
    <property type="project" value="InterPro"/>
</dbReference>
<dbReference type="GO" id="GO:0006896">
    <property type="term" value="P:Golgi to vacuole transport"/>
    <property type="evidence" value="ECO:0007669"/>
    <property type="project" value="TreeGrafter"/>
</dbReference>
<protein>
    <submittedName>
        <fullName evidence="10">Vacuolar protein sorting-associated protein-like protein</fullName>
    </submittedName>
</protein>
<feature type="compositionally biased region" description="Low complexity" evidence="8">
    <location>
        <begin position="600"/>
        <end position="610"/>
    </location>
</feature>
<dbReference type="Pfam" id="PF07928">
    <property type="entry name" value="Vps54"/>
    <property type="match status" value="1"/>
</dbReference>
<feature type="region of interest" description="Disordered" evidence="8">
    <location>
        <begin position="225"/>
        <end position="244"/>
    </location>
</feature>
<evidence type="ECO:0000256" key="6">
    <source>
        <dbReference type="ARBA" id="ARBA00023054"/>
    </source>
</evidence>
<keyword evidence="11" id="KW-1185">Reference proteome</keyword>
<feature type="domain" description="Vacuolar protein sorting-associated protein 54 C-terminal" evidence="9">
    <location>
        <begin position="796"/>
        <end position="929"/>
    </location>
</feature>
<dbReference type="InterPro" id="IPR012501">
    <property type="entry name" value="Vps54_C"/>
</dbReference>
<feature type="region of interest" description="Disordered" evidence="8">
    <location>
        <begin position="120"/>
        <end position="199"/>
    </location>
</feature>
<comment type="similarity">
    <text evidence="2">Belongs to the VPS54 family.</text>
</comment>
<comment type="subcellular location">
    <subcellularLocation>
        <location evidence="1">Golgi apparatus</location>
        <location evidence="1">trans-Golgi network</location>
    </subcellularLocation>
</comment>
<evidence type="ECO:0000313" key="10">
    <source>
        <dbReference type="EMBL" id="KFH47619.1"/>
    </source>
</evidence>
<dbReference type="GO" id="GO:0015031">
    <property type="term" value="P:protein transport"/>
    <property type="evidence" value="ECO:0007669"/>
    <property type="project" value="UniProtKB-KW"/>
</dbReference>
<gene>
    <name evidence="10" type="ORF">ACRE_015300</name>
</gene>
<comment type="caution">
    <text evidence="10">The sequence shown here is derived from an EMBL/GenBank/DDBJ whole genome shotgun (WGS) entry which is preliminary data.</text>
</comment>
<dbReference type="HOGENOM" id="CLU_003094_1_0_1"/>
<feature type="region of interest" description="Disordered" evidence="8">
    <location>
        <begin position="593"/>
        <end position="618"/>
    </location>
</feature>
<dbReference type="GO" id="GO:0019905">
    <property type="term" value="F:syntaxin binding"/>
    <property type="evidence" value="ECO:0007669"/>
    <property type="project" value="TreeGrafter"/>
</dbReference>
<feature type="region of interest" description="Disordered" evidence="8">
    <location>
        <begin position="1"/>
        <end position="27"/>
    </location>
</feature>
<organism evidence="10 11">
    <name type="scientific">Hapsidospora chrysogenum (strain ATCC 11550 / CBS 779.69 / DSM 880 / IAM 14645 / JCM 23072 / IMI 49137)</name>
    <name type="common">Acremonium chrysogenum</name>
    <dbReference type="NCBI Taxonomy" id="857340"/>
    <lineage>
        <taxon>Eukaryota</taxon>
        <taxon>Fungi</taxon>
        <taxon>Dikarya</taxon>
        <taxon>Ascomycota</taxon>
        <taxon>Pezizomycotina</taxon>
        <taxon>Sordariomycetes</taxon>
        <taxon>Hypocreomycetidae</taxon>
        <taxon>Hypocreales</taxon>
        <taxon>Bionectriaceae</taxon>
        <taxon>Hapsidospora</taxon>
    </lineage>
</organism>
<accession>A0A086TE37</accession>
<dbReference type="PANTHER" id="PTHR12965">
    <property type="entry name" value="VACUOLAR PROTEIN SORTING 54"/>
    <property type="match status" value="1"/>
</dbReference>
<dbReference type="Proteomes" id="UP000029964">
    <property type="component" value="Unassembled WGS sequence"/>
</dbReference>
<evidence type="ECO:0000256" key="4">
    <source>
        <dbReference type="ARBA" id="ARBA00022927"/>
    </source>
</evidence>
<evidence type="ECO:0000256" key="1">
    <source>
        <dbReference type="ARBA" id="ARBA00004601"/>
    </source>
</evidence>
<feature type="coiled-coil region" evidence="7">
    <location>
        <begin position="287"/>
        <end position="314"/>
    </location>
</feature>
<evidence type="ECO:0000256" key="5">
    <source>
        <dbReference type="ARBA" id="ARBA00023034"/>
    </source>
</evidence>
<evidence type="ECO:0000313" key="11">
    <source>
        <dbReference type="Proteomes" id="UP000029964"/>
    </source>
</evidence>
<dbReference type="Gene3D" id="6.10.250.860">
    <property type="match status" value="1"/>
</dbReference>
<feature type="region of interest" description="Disordered" evidence="8">
    <location>
        <begin position="514"/>
        <end position="544"/>
    </location>
</feature>
<feature type="compositionally biased region" description="Polar residues" evidence="8">
    <location>
        <begin position="531"/>
        <end position="544"/>
    </location>
</feature>
<dbReference type="PANTHER" id="PTHR12965:SF0">
    <property type="entry name" value="VACUOLAR PROTEIN SORTING-ASSOCIATED PROTEIN 54"/>
    <property type="match status" value="1"/>
</dbReference>
<feature type="region of interest" description="Disordered" evidence="8">
    <location>
        <begin position="1044"/>
        <end position="1092"/>
    </location>
</feature>
<keyword evidence="6 7" id="KW-0175">Coiled coil</keyword>
<dbReference type="GO" id="GO:0005829">
    <property type="term" value="C:cytosol"/>
    <property type="evidence" value="ECO:0007669"/>
    <property type="project" value="GOC"/>
</dbReference>
<evidence type="ECO:0000256" key="8">
    <source>
        <dbReference type="SAM" id="MobiDB-lite"/>
    </source>
</evidence>
<dbReference type="GO" id="GO:0000938">
    <property type="term" value="C:GARP complex"/>
    <property type="evidence" value="ECO:0007669"/>
    <property type="project" value="InterPro"/>
</dbReference>
<evidence type="ECO:0000256" key="7">
    <source>
        <dbReference type="SAM" id="Coils"/>
    </source>
</evidence>
<keyword evidence="3" id="KW-0813">Transport</keyword>
<proteinExistence type="inferred from homology"/>
<dbReference type="STRING" id="857340.A0A086TE37"/>
<feature type="compositionally biased region" description="Basic and acidic residues" evidence="8">
    <location>
        <begin position="1044"/>
        <end position="1065"/>
    </location>
</feature>
<name>A0A086TE37_HAPC1</name>
<evidence type="ECO:0000259" key="9">
    <source>
        <dbReference type="Pfam" id="PF07928"/>
    </source>
</evidence>
<sequence length="1092" mass="119059">MFSSSSNAGKSVDSVAALSPGGRHELPLHSLQQSGSANVQTELHGELHRIAISTLLQPPIIRTGLQSHSAVASSSAHKAPTARDIPPVALTNIETVETEEFAPYLKQFGTLYEQLQRIKESESEAPLKRRSSRQDDQSEGGSGEGYLRPSSKPRMTRSGSSASLSSINSIEAHSPGRRSSSGFSRKATQGPPPLSTIPNVYFDDDFHLENPRTFDIVSERSEVIRPAQKASDDKGEGNGAAPTPRKALATNAILQEKLSWYMDTIEVHLINSISTASTTFFTALGSLKELHAEAADSVQRIKALRTELAALDKEIVAQGLDIVHKRRRQENLRQLNDAVLQLRQIVNGVADCESLVDAGEVDKALASIDSLERLIAGERTQFDGGNGEGSRLRDLRGASALQGVNADLMTLRFRVGKAYEAQFANVLLGDLKRHAKSVSSSEVLLRWSNAASRAKGGHARSPSVFPSYLTRTEELKKQLAPTMVGLHRAQHVAAAAAAYRETALREIRSLIRRPLPSSSDDDNESMMSVSTASGGRQRSSQEKSSILARNLRALGPDEAEELLATIYVGVTETLRRLTTQTKVILDIASSLSEGGDGLKSPPSRSPATSPRPDRHSGGFMPLGFELQEELHKTLDVANLLGQAVDVANEKIVKVLRVRSEQATSLPIDFFLRYFTLNLYFANECEAISGRSCTPLKNVVNNHINDFVQKTRDAEMQKLAQGMESDQWGAKDFSDKDADLLQQLLDSSTHDSPAWSDRTKIWVPYHEIEKANRDAGEPAETSGTSRDKGRKAIIDSEEFVLPNSALLCMEGTSKFMHVILGIPSMTTDIASSLIAYLQLFNSRCTQLILGAGATRSAGLRNITSKHLALASQALAFISTMIPHVREFVRRHAGSGAGVSSLMGEFDKVRRQLQEHQDSIHQKLVDIMGGRAAVHAKAMRNIDWDAKGEGAHAYMETLAKETSTLHRVLTKHLPETSIKLIMGPVFGRYKEQLGRALKEADPKTQAGQESMVTDVEFFTMKLGKIDGFGDAGDVLRDIAKSKEIAKEIAKEEPAPQVSEEDKSKGDSEESDESEESAKPSDKESEGEASKAEES</sequence>
<evidence type="ECO:0000256" key="3">
    <source>
        <dbReference type="ARBA" id="ARBA00022448"/>
    </source>
</evidence>
<feature type="compositionally biased region" description="Low complexity" evidence="8">
    <location>
        <begin position="158"/>
        <end position="169"/>
    </location>
</feature>
<keyword evidence="4" id="KW-0653">Protein transport</keyword>
<feature type="compositionally biased region" description="Basic and acidic residues" evidence="8">
    <location>
        <begin position="1073"/>
        <end position="1092"/>
    </location>
</feature>
<dbReference type="OrthoDB" id="10259024at2759"/>
<dbReference type="AlphaFoldDB" id="A0A086TE37"/>
<keyword evidence="5" id="KW-0333">Golgi apparatus</keyword>
<dbReference type="EMBL" id="JPKY01000008">
    <property type="protein sequence ID" value="KFH47619.1"/>
    <property type="molecule type" value="Genomic_DNA"/>
</dbReference>
<feature type="compositionally biased region" description="Basic and acidic residues" evidence="8">
    <location>
        <begin position="120"/>
        <end position="136"/>
    </location>
</feature>
<evidence type="ECO:0000256" key="2">
    <source>
        <dbReference type="ARBA" id="ARBA00009150"/>
    </source>
</evidence>
<dbReference type="InterPro" id="IPR039745">
    <property type="entry name" value="Vps54"/>
</dbReference>